<name>A0ABU8UGD6_9ACTN</name>
<accession>A0ABU8UGD6</accession>
<dbReference type="InterPro" id="IPR005545">
    <property type="entry name" value="YCII"/>
</dbReference>
<comment type="caution">
    <text evidence="4">The sequence shown here is derived from an EMBL/GenBank/DDBJ whole genome shotgun (WGS) entry which is preliminary data.</text>
</comment>
<dbReference type="Pfam" id="PF13474">
    <property type="entry name" value="SnoaL_3"/>
    <property type="match status" value="1"/>
</dbReference>
<dbReference type="InterPro" id="IPR011008">
    <property type="entry name" value="Dimeric_a/b-barrel"/>
</dbReference>
<reference evidence="4 5" key="1">
    <citation type="submission" date="2024-03" db="EMBL/GenBank/DDBJ databases">
        <title>Novel Streptomyces species of biotechnological and ecological value are a feature of Machair soil.</title>
        <authorList>
            <person name="Prole J.R."/>
            <person name="Goodfellow M."/>
            <person name="Allenby N."/>
            <person name="Ward A.C."/>
        </authorList>
    </citation>
    <scope>NUCLEOTIDE SEQUENCE [LARGE SCALE GENOMIC DNA]</scope>
    <source>
        <strain evidence="4 5">MS1.AVA.1</strain>
    </source>
</reference>
<protein>
    <submittedName>
        <fullName evidence="4">SgcJ/EcaC family oxidoreductase</fullName>
    </submittedName>
</protein>
<gene>
    <name evidence="4" type="ORF">WKI71_03505</name>
</gene>
<dbReference type="PANTHER" id="PTHR35174">
    <property type="entry name" value="BLL7171 PROTEIN-RELATED"/>
    <property type="match status" value="1"/>
</dbReference>
<dbReference type="SUPFAM" id="SSF54909">
    <property type="entry name" value="Dimeric alpha+beta barrel"/>
    <property type="match status" value="1"/>
</dbReference>
<dbReference type="EMBL" id="JBBKAK010000001">
    <property type="protein sequence ID" value="MEJ8667965.1"/>
    <property type="molecule type" value="Genomic_DNA"/>
</dbReference>
<dbReference type="InterPro" id="IPR032710">
    <property type="entry name" value="NTF2-like_dom_sf"/>
</dbReference>
<dbReference type="Proteomes" id="UP001376459">
    <property type="component" value="Unassembled WGS sequence"/>
</dbReference>
<comment type="similarity">
    <text evidence="1">Belongs to the YciI family.</text>
</comment>
<dbReference type="Pfam" id="PF03795">
    <property type="entry name" value="YCII"/>
    <property type="match status" value="1"/>
</dbReference>
<evidence type="ECO:0000259" key="2">
    <source>
        <dbReference type="Pfam" id="PF03795"/>
    </source>
</evidence>
<keyword evidence="5" id="KW-1185">Reference proteome</keyword>
<dbReference type="InterPro" id="IPR011944">
    <property type="entry name" value="Steroid_delta5-4_isomerase"/>
</dbReference>
<evidence type="ECO:0000313" key="4">
    <source>
        <dbReference type="EMBL" id="MEJ8667965.1"/>
    </source>
</evidence>
<organism evidence="4 5">
    <name type="scientific">Streptomyces machairae</name>
    <dbReference type="NCBI Taxonomy" id="3134109"/>
    <lineage>
        <taxon>Bacteria</taxon>
        <taxon>Bacillati</taxon>
        <taxon>Actinomycetota</taxon>
        <taxon>Actinomycetes</taxon>
        <taxon>Kitasatosporales</taxon>
        <taxon>Streptomycetaceae</taxon>
        <taxon>Streptomyces</taxon>
    </lineage>
</organism>
<feature type="domain" description="SnoaL-like" evidence="3">
    <location>
        <begin position="114"/>
        <end position="230"/>
    </location>
</feature>
<dbReference type="PANTHER" id="PTHR35174:SF3">
    <property type="entry name" value="BLL7171 PROTEIN"/>
    <property type="match status" value="1"/>
</dbReference>
<dbReference type="Gene3D" id="3.30.70.1060">
    <property type="entry name" value="Dimeric alpha+beta barrel"/>
    <property type="match status" value="1"/>
</dbReference>
<sequence length="252" mass="28321">MKYMLLVCGDDTADASGMAPVEPWVEDLGDRRVRLHGHRLALPDRAVTVRVRGGEVLRSDGPFAETKEYVAGFDILECDSLEEAIEAAARHPVAAVGAMEVRPFWEDEDAETRIRALDAELTAALRERDIDRMAACYTPDVSEFRDGREHRGVEALRKSMEEGLRYVTGPVTREVLDFRVHVDESIAFGHALVRLRGTRTDGAPLDDLMRVTTGYRDAGLRWLIALEHVSHEHVSHEHISHEHVIHGTEERS</sequence>
<dbReference type="NCBIfam" id="TIGR02246">
    <property type="entry name" value="SgcJ/EcaC family oxidoreductase"/>
    <property type="match status" value="1"/>
</dbReference>
<feature type="domain" description="YCII-related" evidence="2">
    <location>
        <begin position="42"/>
        <end position="105"/>
    </location>
</feature>
<evidence type="ECO:0000313" key="5">
    <source>
        <dbReference type="Proteomes" id="UP001376459"/>
    </source>
</evidence>
<evidence type="ECO:0000256" key="1">
    <source>
        <dbReference type="ARBA" id="ARBA00007689"/>
    </source>
</evidence>
<proteinExistence type="inferred from homology"/>
<evidence type="ECO:0000259" key="3">
    <source>
        <dbReference type="Pfam" id="PF13474"/>
    </source>
</evidence>
<dbReference type="SUPFAM" id="SSF54427">
    <property type="entry name" value="NTF2-like"/>
    <property type="match status" value="1"/>
</dbReference>
<dbReference type="Gene3D" id="3.10.450.50">
    <property type="match status" value="1"/>
</dbReference>
<dbReference type="InterPro" id="IPR037401">
    <property type="entry name" value="SnoaL-like"/>
</dbReference>